<name>A0A0B2BNN9_9ACTN</name>
<accession>A0A0B2BNN9</accession>
<organism evidence="1 2">
    <name type="scientific">Mumia flava</name>
    <dbReference type="NCBI Taxonomy" id="1348852"/>
    <lineage>
        <taxon>Bacteria</taxon>
        <taxon>Bacillati</taxon>
        <taxon>Actinomycetota</taxon>
        <taxon>Actinomycetes</taxon>
        <taxon>Propionibacteriales</taxon>
        <taxon>Nocardioidaceae</taxon>
        <taxon>Mumia</taxon>
    </lineage>
</organism>
<protein>
    <submittedName>
        <fullName evidence="1">Uncharacterized protein</fullName>
    </submittedName>
</protein>
<gene>
    <name evidence="1" type="ORF">CLV56_4002</name>
</gene>
<dbReference type="Proteomes" id="UP000230842">
    <property type="component" value="Unassembled WGS sequence"/>
</dbReference>
<dbReference type="AlphaFoldDB" id="A0A0B2BNN9"/>
<sequence>MSAGMTTVEVLQGMTGHEEEAVATAFGATLEDLADNATRLTRALVFVVEKRGGKSAKDAKAAALDLTRKDLGEYFVEEPDELMPDEPFTESGKG</sequence>
<comment type="caution">
    <text evidence="1">The sequence shown here is derived from an EMBL/GenBank/DDBJ whole genome shotgun (WGS) entry which is preliminary data.</text>
</comment>
<evidence type="ECO:0000313" key="1">
    <source>
        <dbReference type="EMBL" id="PJJ48297.1"/>
    </source>
</evidence>
<proteinExistence type="predicted"/>
<evidence type="ECO:0000313" key="2">
    <source>
        <dbReference type="Proteomes" id="UP000230842"/>
    </source>
</evidence>
<keyword evidence="2" id="KW-1185">Reference proteome</keyword>
<reference evidence="1 2" key="1">
    <citation type="submission" date="2017-11" db="EMBL/GenBank/DDBJ databases">
        <title>Genomic Encyclopedia of Archaeal and Bacterial Type Strains, Phase II (KMG-II): From Individual Species to Whole Genera.</title>
        <authorList>
            <person name="Goeker M."/>
        </authorList>
    </citation>
    <scope>NUCLEOTIDE SEQUENCE [LARGE SCALE GENOMIC DNA]</scope>
    <source>
        <strain evidence="1 2">DSM 27763</strain>
    </source>
</reference>
<dbReference type="RefSeq" id="WP_039342026.1">
    <property type="nucleotide sequence ID" value="NZ_PGEZ01000003.1"/>
</dbReference>
<dbReference type="EMBL" id="PGEZ01000003">
    <property type="protein sequence ID" value="PJJ48297.1"/>
    <property type="molecule type" value="Genomic_DNA"/>
</dbReference>